<dbReference type="RefSeq" id="WP_132545763.1">
    <property type="nucleotide sequence ID" value="NZ_SLWW01000011.1"/>
</dbReference>
<evidence type="ECO:0008006" key="3">
    <source>
        <dbReference type="Google" id="ProtNLM"/>
    </source>
</evidence>
<accession>A0A4R2KHW8</accession>
<evidence type="ECO:0000313" key="2">
    <source>
        <dbReference type="Proteomes" id="UP000295142"/>
    </source>
</evidence>
<reference evidence="1 2" key="1">
    <citation type="submission" date="2019-03" db="EMBL/GenBank/DDBJ databases">
        <title>Genomic Encyclopedia of Type Strains, Phase IV (KMG-IV): sequencing the most valuable type-strain genomes for metagenomic binning, comparative biology and taxonomic classification.</title>
        <authorList>
            <person name="Goeker M."/>
        </authorList>
    </citation>
    <scope>NUCLEOTIDE SEQUENCE [LARGE SCALE GENOMIC DNA]</scope>
    <source>
        <strain evidence="1 2">DSM 4868</strain>
    </source>
</reference>
<comment type="caution">
    <text evidence="1">The sequence shown here is derived from an EMBL/GenBank/DDBJ whole genome shotgun (WGS) entry which is preliminary data.</text>
</comment>
<dbReference type="EMBL" id="SLWW01000011">
    <property type="protein sequence ID" value="TCO70106.1"/>
    <property type="molecule type" value="Genomic_DNA"/>
</dbReference>
<organism evidence="1 2">
    <name type="scientific">Rhodovulum euryhalinum</name>
    <dbReference type="NCBI Taxonomy" id="35805"/>
    <lineage>
        <taxon>Bacteria</taxon>
        <taxon>Pseudomonadati</taxon>
        <taxon>Pseudomonadota</taxon>
        <taxon>Alphaproteobacteria</taxon>
        <taxon>Rhodobacterales</taxon>
        <taxon>Paracoccaceae</taxon>
        <taxon>Rhodovulum</taxon>
    </lineage>
</organism>
<dbReference type="Proteomes" id="UP000295142">
    <property type="component" value="Unassembled WGS sequence"/>
</dbReference>
<gene>
    <name evidence="1" type="ORF">EV655_11148</name>
</gene>
<dbReference type="OrthoDB" id="626916at2"/>
<protein>
    <recommendedName>
        <fullName evidence="3">Tail protein P2 I</fullName>
    </recommendedName>
</protein>
<proteinExistence type="predicted"/>
<name>A0A4R2KHW8_9RHOB</name>
<keyword evidence="2" id="KW-1185">Reference proteome</keyword>
<sequence length="761" mass="82053">MTWTPLFERLPALYRTRDTDPAGAGQFEAFIGLMDEILQGIDADIDQLYHDQFIETCADWMVPYIGDLLGVTPLKGDPFTIRADTARTVALRRRRGTLGAMESLAFNLTGWAAHAVELRERLVWTQHLNHQRPDRGGIPPLALPHHIADPVRHGTVTLRDPGVLSFLGSAFDGFARTADLKPTRGIHARPNLPNMALFLWRLRDFLVPVTRPVHVETVAQTTPGPGDAPFAARYVVEPLGRPLRLFNTFRYDPGAEPPDFSVPDRTPGPMPAARLQDGPPTGNAAEYVAVDIFDGSRPDDPGDAAVGLTLHLPASAFAGTAWTTRGANLCAWEQGLATPLREREIVIDPVRGRVLLGIADDTTEGAALRNRLRISFAYAAPGPVGAHPVARSFPDTIWPDLGTPEVIAVTAHPGGTGLRAALSGLATAGPPRIIEITDSMTHRVNLAAVDDIVDEDGPTLTLARPFWIRARTGQRPVIEFRQPLRMRPADPADQGLVRALDIRIDGAVLTLRNAPVAEAIVARAAVNALAFHGVTLDPGGHLVLDGTADGTRAAPQPALHLAPDLGFAVAADLEAFEELPEVTLVRSVAGPIAMGPRYRLTLKDSIVDGGTGRAIAATQDPDTGFGPILAIDGATILGPVRVRAASGQGGLFRDRLEVRDHQSGCLSYGYFSGDMDRLPPHFACVFGSRTALAFTSITHHQPGYCQLHRIRTARQVLEDGPGADEIGAYGFLLNTHKWKNLNIRLREFTPVGVRPILATVT</sequence>
<dbReference type="AlphaFoldDB" id="A0A4R2KHW8"/>
<evidence type="ECO:0000313" key="1">
    <source>
        <dbReference type="EMBL" id="TCO70106.1"/>
    </source>
</evidence>